<keyword evidence="3" id="KW-1185">Reference proteome</keyword>
<dbReference type="Proteomes" id="UP001274896">
    <property type="component" value="Unassembled WGS sequence"/>
</dbReference>
<protein>
    <submittedName>
        <fullName evidence="2">Uncharacterized protein</fullName>
    </submittedName>
</protein>
<evidence type="ECO:0000256" key="1">
    <source>
        <dbReference type="SAM" id="MobiDB-lite"/>
    </source>
</evidence>
<reference evidence="2" key="1">
    <citation type="submission" date="2023-06" db="EMBL/GenBank/DDBJ databases">
        <title>Male Hemibagrus guttatus genome.</title>
        <authorList>
            <person name="Bian C."/>
        </authorList>
    </citation>
    <scope>NUCLEOTIDE SEQUENCE</scope>
    <source>
        <strain evidence="2">Male_cb2023</strain>
        <tissue evidence="2">Muscle</tissue>
    </source>
</reference>
<feature type="compositionally biased region" description="Basic and acidic residues" evidence="1">
    <location>
        <begin position="158"/>
        <end position="170"/>
    </location>
</feature>
<feature type="compositionally biased region" description="Acidic residues" evidence="1">
    <location>
        <begin position="88"/>
        <end position="106"/>
    </location>
</feature>
<dbReference type="EMBL" id="JAUCMX010000003">
    <property type="protein sequence ID" value="KAK3550718.1"/>
    <property type="molecule type" value="Genomic_DNA"/>
</dbReference>
<organism evidence="2 3">
    <name type="scientific">Hemibagrus guttatus</name>
    <dbReference type="NCBI Taxonomy" id="175788"/>
    <lineage>
        <taxon>Eukaryota</taxon>
        <taxon>Metazoa</taxon>
        <taxon>Chordata</taxon>
        <taxon>Craniata</taxon>
        <taxon>Vertebrata</taxon>
        <taxon>Euteleostomi</taxon>
        <taxon>Actinopterygii</taxon>
        <taxon>Neopterygii</taxon>
        <taxon>Teleostei</taxon>
        <taxon>Ostariophysi</taxon>
        <taxon>Siluriformes</taxon>
        <taxon>Bagridae</taxon>
        <taxon>Hemibagrus</taxon>
    </lineage>
</organism>
<feature type="region of interest" description="Disordered" evidence="1">
    <location>
        <begin position="74"/>
        <end position="117"/>
    </location>
</feature>
<feature type="region of interest" description="Disordered" evidence="1">
    <location>
        <begin position="146"/>
        <end position="170"/>
    </location>
</feature>
<dbReference type="AlphaFoldDB" id="A0AAE0RE59"/>
<evidence type="ECO:0000313" key="3">
    <source>
        <dbReference type="Proteomes" id="UP001274896"/>
    </source>
</evidence>
<name>A0AAE0RE59_9TELE</name>
<evidence type="ECO:0000313" key="2">
    <source>
        <dbReference type="EMBL" id="KAK3550718.1"/>
    </source>
</evidence>
<sequence length="170" mass="19551">MPEEWRRSVLVPIFKNKGDVRVVQREYSPADASVWTGHFGSGFKPRISLLGHRVDSSMTEAEKILYKIIDGDSDIDLSDNEISGREHEEDETGGSDSSEEEVESDEIQYRQDSQALQRPAKRTFQYLEFKLFFAGELISLALEYQQDDTDSSDQEFSPEIKKKTPPRQER</sequence>
<proteinExistence type="predicted"/>
<comment type="caution">
    <text evidence="2">The sequence shown here is derived from an EMBL/GenBank/DDBJ whole genome shotgun (WGS) entry which is preliminary data.</text>
</comment>
<accession>A0AAE0RE59</accession>
<gene>
    <name evidence="2" type="ORF">QTP70_003963</name>
</gene>